<sequence length="57" mass="6423">MLGTQYNKIMKQGATAYKNGVPYSKNPHSDDESKAAWVEGWQAASFQERQCSNKTIQ</sequence>
<proteinExistence type="predicted"/>
<dbReference type="EMBL" id="KP795502">
    <property type="protein sequence ID" value="AKN36619.1"/>
    <property type="molecule type" value="Genomic_DNA"/>
</dbReference>
<evidence type="ECO:0008006" key="2">
    <source>
        <dbReference type="Google" id="ProtNLM"/>
    </source>
</evidence>
<reference evidence="1" key="1">
    <citation type="journal article" date="2015" name="MBio">
        <title>Eco-Evolutionary Dynamics of Episomes among Ecologically Cohesive Bacterial Populations.</title>
        <authorList>
            <person name="Xue H."/>
            <person name="Cordero O.X."/>
            <person name="Camas F.M."/>
            <person name="Trimble W."/>
            <person name="Meyer F."/>
            <person name="Guglielmini J."/>
            <person name="Rocha E.P."/>
            <person name="Polz M.F."/>
        </authorList>
    </citation>
    <scope>NUCLEOTIDE SEQUENCE</scope>
    <source>
        <strain evidence="1">1F_145</strain>
    </source>
</reference>
<dbReference type="AlphaFoldDB" id="A0A0H3ZRX6"/>
<organism evidence="1">
    <name type="scientific">Vibrio splendidus</name>
    <dbReference type="NCBI Taxonomy" id="29497"/>
    <lineage>
        <taxon>Bacteria</taxon>
        <taxon>Pseudomonadati</taxon>
        <taxon>Pseudomonadota</taxon>
        <taxon>Gammaproteobacteria</taxon>
        <taxon>Vibrionales</taxon>
        <taxon>Vibrionaceae</taxon>
        <taxon>Vibrio</taxon>
    </lineage>
</organism>
<name>A0A0H3ZRX6_VIBSP</name>
<evidence type="ECO:0000313" key="1">
    <source>
        <dbReference type="EMBL" id="AKN36619.1"/>
    </source>
</evidence>
<protein>
    <recommendedName>
        <fullName evidence="2">Ribosome modulation factor</fullName>
    </recommendedName>
</protein>
<accession>A0A0H3ZRX6</accession>